<evidence type="ECO:0000313" key="3">
    <source>
        <dbReference type="Proteomes" id="UP000076842"/>
    </source>
</evidence>
<proteinExistence type="predicted"/>
<feature type="region of interest" description="Disordered" evidence="1">
    <location>
        <begin position="114"/>
        <end position="166"/>
    </location>
</feature>
<sequence>MCSSLCPPVVVSVPLASVAQLRRKGGPNSPSPSPFSSPGAERCLSTENPAPACYLTCLRRRVQRLLSPRLSIQSAHATPFHWRKLHAAQSSHQAAASSTASGELLVIVRPRQASNNDNHRPQHLPHNLPLAHQLTTPNYTTPNHTPPKRGNRKPEAATPQQPRIIL</sequence>
<protein>
    <submittedName>
        <fullName evidence="2">Uncharacterized protein</fullName>
    </submittedName>
</protein>
<dbReference type="EMBL" id="KV423958">
    <property type="protein sequence ID" value="KZT57867.1"/>
    <property type="molecule type" value="Genomic_DNA"/>
</dbReference>
<dbReference type="InParanoid" id="A0A165GBN8"/>
<evidence type="ECO:0000256" key="1">
    <source>
        <dbReference type="SAM" id="MobiDB-lite"/>
    </source>
</evidence>
<organism evidence="2 3">
    <name type="scientific">Calocera cornea HHB12733</name>
    <dbReference type="NCBI Taxonomy" id="1353952"/>
    <lineage>
        <taxon>Eukaryota</taxon>
        <taxon>Fungi</taxon>
        <taxon>Dikarya</taxon>
        <taxon>Basidiomycota</taxon>
        <taxon>Agaricomycotina</taxon>
        <taxon>Dacrymycetes</taxon>
        <taxon>Dacrymycetales</taxon>
        <taxon>Dacrymycetaceae</taxon>
        <taxon>Calocera</taxon>
    </lineage>
</organism>
<accession>A0A165GBN8</accession>
<name>A0A165GBN8_9BASI</name>
<keyword evidence="3" id="KW-1185">Reference proteome</keyword>
<dbReference type="Proteomes" id="UP000076842">
    <property type="component" value="Unassembled WGS sequence"/>
</dbReference>
<reference evidence="2 3" key="1">
    <citation type="journal article" date="2016" name="Mol. Biol. Evol.">
        <title>Comparative Genomics of Early-Diverging Mushroom-Forming Fungi Provides Insights into the Origins of Lignocellulose Decay Capabilities.</title>
        <authorList>
            <person name="Nagy L.G."/>
            <person name="Riley R."/>
            <person name="Tritt A."/>
            <person name="Adam C."/>
            <person name="Daum C."/>
            <person name="Floudas D."/>
            <person name="Sun H."/>
            <person name="Yadav J.S."/>
            <person name="Pangilinan J."/>
            <person name="Larsson K.H."/>
            <person name="Matsuura K."/>
            <person name="Barry K."/>
            <person name="Labutti K."/>
            <person name="Kuo R."/>
            <person name="Ohm R.A."/>
            <person name="Bhattacharya S.S."/>
            <person name="Shirouzu T."/>
            <person name="Yoshinaga Y."/>
            <person name="Martin F.M."/>
            <person name="Grigoriev I.V."/>
            <person name="Hibbett D.S."/>
        </authorList>
    </citation>
    <scope>NUCLEOTIDE SEQUENCE [LARGE SCALE GENOMIC DNA]</scope>
    <source>
        <strain evidence="2 3">HHB12733</strain>
    </source>
</reference>
<evidence type="ECO:0000313" key="2">
    <source>
        <dbReference type="EMBL" id="KZT57867.1"/>
    </source>
</evidence>
<gene>
    <name evidence="2" type="ORF">CALCODRAFT_268521</name>
</gene>
<feature type="region of interest" description="Disordered" evidence="1">
    <location>
        <begin position="22"/>
        <end position="42"/>
    </location>
</feature>
<dbReference type="AlphaFoldDB" id="A0A165GBN8"/>